<keyword evidence="1" id="KW-0560">Oxidoreductase</keyword>
<evidence type="ECO:0000259" key="6">
    <source>
        <dbReference type="Pfam" id="PF02941"/>
    </source>
</evidence>
<dbReference type="AlphaFoldDB" id="A0AAD3P405"/>
<comment type="function">
    <text evidence="3">Variable subunit of the ferredoxin-thioredoxin reductase (FTR), which catalyzes the two-electron reduction of thioredoxins by the electrons provided by reduced ferredoxin.</text>
</comment>
<dbReference type="GO" id="GO:0016491">
    <property type="term" value="F:oxidoreductase activity"/>
    <property type="evidence" value="ECO:0007669"/>
    <property type="project" value="UniProtKB-KW"/>
</dbReference>
<feature type="domain" description="Ferredoxin thioredoxin reductase alpha chain" evidence="6">
    <location>
        <begin position="110"/>
        <end position="148"/>
    </location>
</feature>
<protein>
    <recommendedName>
        <fullName evidence="6">Ferredoxin thioredoxin reductase alpha chain domain-containing protein</fullName>
    </recommendedName>
</protein>
<dbReference type="SUPFAM" id="SSF50090">
    <property type="entry name" value="Electron transport accessory proteins"/>
    <property type="match status" value="1"/>
</dbReference>
<evidence type="ECO:0000256" key="1">
    <source>
        <dbReference type="ARBA" id="ARBA00023002"/>
    </source>
</evidence>
<proteinExistence type="inferred from homology"/>
<gene>
    <name evidence="7" type="ORF">Nepgr_000787</name>
</gene>
<evidence type="ECO:0000256" key="4">
    <source>
        <dbReference type="ARBA" id="ARBA00034490"/>
    </source>
</evidence>
<dbReference type="InterPro" id="IPR008990">
    <property type="entry name" value="Elect_transpt_acc-like_dom_sf"/>
</dbReference>
<dbReference type="PANTHER" id="PTHR46937:SF4">
    <property type="entry name" value="FERREDOXIN-THIOREDOXIN REDUCTASE SUBUNIT A1, CHLOROPLASTIC"/>
    <property type="match status" value="1"/>
</dbReference>
<dbReference type="InterPro" id="IPR044166">
    <property type="entry name" value="FTRV"/>
</dbReference>
<keyword evidence="8" id="KW-1185">Reference proteome</keyword>
<name>A0AAD3P405_NEPGR</name>
<organism evidence="7 8">
    <name type="scientific">Nepenthes gracilis</name>
    <name type="common">Slender pitcher plant</name>
    <dbReference type="NCBI Taxonomy" id="150966"/>
    <lineage>
        <taxon>Eukaryota</taxon>
        <taxon>Viridiplantae</taxon>
        <taxon>Streptophyta</taxon>
        <taxon>Embryophyta</taxon>
        <taxon>Tracheophyta</taxon>
        <taxon>Spermatophyta</taxon>
        <taxon>Magnoliopsida</taxon>
        <taxon>eudicotyledons</taxon>
        <taxon>Gunneridae</taxon>
        <taxon>Pentapetalae</taxon>
        <taxon>Caryophyllales</taxon>
        <taxon>Nepenthaceae</taxon>
        <taxon>Nepenthes</taxon>
    </lineage>
</organism>
<dbReference type="InterPro" id="IPR004207">
    <property type="entry name" value="Fd_thioredoxin_Rdtase_alpha"/>
</dbReference>
<evidence type="ECO:0000313" key="8">
    <source>
        <dbReference type="Proteomes" id="UP001279734"/>
    </source>
</evidence>
<accession>A0AAD3P405</accession>
<feature type="compositionally biased region" description="Low complexity" evidence="5">
    <location>
        <begin position="77"/>
        <end position="94"/>
    </location>
</feature>
<dbReference type="Proteomes" id="UP001279734">
    <property type="component" value="Unassembled WGS sequence"/>
</dbReference>
<dbReference type="EMBL" id="BSYO01000001">
    <property type="protein sequence ID" value="GMG98947.1"/>
    <property type="molecule type" value="Genomic_DNA"/>
</dbReference>
<dbReference type="Pfam" id="PF02941">
    <property type="entry name" value="FeThRed_A"/>
    <property type="match status" value="1"/>
</dbReference>
<sequence length="173" mass="18952">MALTSSSTAKAAAATAIAVPHSPPPFLINRTLVRSRISSSSFNFSLVKSSPSLTNAIHYKRRPRFISCDVALKPNSMSSVGDDLSSLSSSGEVSGTTDEDEELKRKAAKVGARVRVKVPLKVYHVPRLPEVDVTGLEGELKQFVGLWKVGWEYMRLTRFRVYTQGIPSTSQQQ</sequence>
<dbReference type="GO" id="GO:0015979">
    <property type="term" value="P:photosynthesis"/>
    <property type="evidence" value="ECO:0007669"/>
    <property type="project" value="InterPro"/>
</dbReference>
<evidence type="ECO:0000256" key="5">
    <source>
        <dbReference type="SAM" id="MobiDB-lite"/>
    </source>
</evidence>
<evidence type="ECO:0000256" key="2">
    <source>
        <dbReference type="ARBA" id="ARBA00026011"/>
    </source>
</evidence>
<dbReference type="Gene3D" id="2.30.30.50">
    <property type="match status" value="1"/>
</dbReference>
<evidence type="ECO:0000313" key="7">
    <source>
        <dbReference type="EMBL" id="GMG98947.1"/>
    </source>
</evidence>
<reference evidence="7" key="1">
    <citation type="submission" date="2023-05" db="EMBL/GenBank/DDBJ databases">
        <title>Nepenthes gracilis genome sequencing.</title>
        <authorList>
            <person name="Fukushima K."/>
        </authorList>
    </citation>
    <scope>NUCLEOTIDE SEQUENCE</scope>
    <source>
        <strain evidence="7">SING2019-196</strain>
    </source>
</reference>
<comment type="subunit">
    <text evidence="2">Heterodimer of subunit A (variable subunit) and subunit B (catalytic subunit). Heterodimeric FTR forms a complex with ferredoxin and thioredoxin.</text>
</comment>
<feature type="region of interest" description="Disordered" evidence="5">
    <location>
        <begin position="77"/>
        <end position="104"/>
    </location>
</feature>
<evidence type="ECO:0000256" key="3">
    <source>
        <dbReference type="ARBA" id="ARBA00034474"/>
    </source>
</evidence>
<dbReference type="PANTHER" id="PTHR46937">
    <property type="entry name" value="FERREDOXIN-THIOREDOXIN REDUCTASE, VARIABLE CHAIN"/>
    <property type="match status" value="1"/>
</dbReference>
<comment type="similarity">
    <text evidence="4">Belongs to the ferredoxin thioredoxin reductase alpha subunit family.</text>
</comment>
<comment type="caution">
    <text evidence="7">The sequence shown here is derived from an EMBL/GenBank/DDBJ whole genome shotgun (WGS) entry which is preliminary data.</text>
</comment>